<evidence type="ECO:0000256" key="2">
    <source>
        <dbReference type="ARBA" id="ARBA00010190"/>
    </source>
</evidence>
<dbReference type="Proteomes" id="UP000051085">
    <property type="component" value="Unassembled WGS sequence"/>
</dbReference>
<name>A0A922PV92_9LACO</name>
<evidence type="ECO:0000256" key="4">
    <source>
        <dbReference type="ARBA" id="ARBA00016460"/>
    </source>
</evidence>
<dbReference type="SUPFAM" id="SSF56104">
    <property type="entry name" value="SAICAR synthase-like"/>
    <property type="match status" value="1"/>
</dbReference>
<keyword evidence="7 11" id="KW-0658">Purine biosynthesis</keyword>
<dbReference type="PANTHER" id="PTHR43599">
    <property type="entry name" value="MULTIFUNCTIONAL PROTEIN ADE2"/>
    <property type="match status" value="1"/>
</dbReference>
<dbReference type="InterPro" id="IPR001636">
    <property type="entry name" value="SAICAR_synth"/>
</dbReference>
<evidence type="ECO:0000259" key="12">
    <source>
        <dbReference type="Pfam" id="PF01259"/>
    </source>
</evidence>
<evidence type="ECO:0000313" key="13">
    <source>
        <dbReference type="EMBL" id="KRM37290.1"/>
    </source>
</evidence>
<dbReference type="FunFam" id="3.30.470.20:FF:000006">
    <property type="entry name" value="Phosphoribosylaminoimidazole-succinocarboxamide synthase"/>
    <property type="match status" value="1"/>
</dbReference>
<feature type="domain" description="SAICAR synthetase/ADE2 N-terminal" evidence="12">
    <location>
        <begin position="5"/>
        <end position="230"/>
    </location>
</feature>
<evidence type="ECO:0000256" key="8">
    <source>
        <dbReference type="ARBA" id="ARBA00022840"/>
    </source>
</evidence>
<evidence type="ECO:0000256" key="11">
    <source>
        <dbReference type="HAMAP-Rule" id="MF_00137"/>
    </source>
</evidence>
<dbReference type="GO" id="GO:0006189">
    <property type="term" value="P:'de novo' IMP biosynthetic process"/>
    <property type="evidence" value="ECO:0007669"/>
    <property type="project" value="UniProtKB-UniRule"/>
</dbReference>
<dbReference type="InterPro" id="IPR033934">
    <property type="entry name" value="SAICAR_synt_PurC"/>
</dbReference>
<dbReference type="EMBL" id="AZGO01000039">
    <property type="protein sequence ID" value="KRM37290.1"/>
    <property type="molecule type" value="Genomic_DNA"/>
</dbReference>
<evidence type="ECO:0000256" key="3">
    <source>
        <dbReference type="ARBA" id="ARBA00012217"/>
    </source>
</evidence>
<dbReference type="RefSeq" id="WP_057806590.1">
    <property type="nucleotide sequence ID" value="NZ_AZGO01000039.1"/>
</dbReference>
<evidence type="ECO:0000256" key="5">
    <source>
        <dbReference type="ARBA" id="ARBA00022598"/>
    </source>
</evidence>
<accession>A0A922PV92</accession>
<evidence type="ECO:0000313" key="14">
    <source>
        <dbReference type="Proteomes" id="UP000051085"/>
    </source>
</evidence>
<dbReference type="EC" id="6.3.2.6" evidence="3 11"/>
<dbReference type="GO" id="GO:0004639">
    <property type="term" value="F:phosphoribosylaminoimidazolesuccinocarboxamide synthase activity"/>
    <property type="evidence" value="ECO:0007669"/>
    <property type="project" value="UniProtKB-UniRule"/>
</dbReference>
<dbReference type="PROSITE" id="PS01058">
    <property type="entry name" value="SAICAR_SYNTHETASE_2"/>
    <property type="match status" value="1"/>
</dbReference>
<dbReference type="InterPro" id="IPR028923">
    <property type="entry name" value="SAICAR_synt/ADE2_N"/>
</dbReference>
<dbReference type="InterPro" id="IPR018236">
    <property type="entry name" value="SAICAR_synthetase_CS"/>
</dbReference>
<dbReference type="PANTHER" id="PTHR43599:SF3">
    <property type="entry name" value="SI:DKEY-6E2.2"/>
    <property type="match status" value="1"/>
</dbReference>
<dbReference type="Gene3D" id="3.30.200.20">
    <property type="entry name" value="Phosphorylase Kinase, domain 1"/>
    <property type="match status" value="1"/>
</dbReference>
<keyword evidence="6 11" id="KW-0547">Nucleotide-binding</keyword>
<dbReference type="Gene3D" id="3.30.470.20">
    <property type="entry name" value="ATP-grasp fold, B domain"/>
    <property type="match status" value="1"/>
</dbReference>
<evidence type="ECO:0000256" key="10">
    <source>
        <dbReference type="ARBA" id="ARBA00048475"/>
    </source>
</evidence>
<reference evidence="13 14" key="1">
    <citation type="journal article" date="2015" name="Genome Announc.">
        <title>Expanding the biotechnology potential of lactobacilli through comparative genomics of 213 strains and associated genera.</title>
        <authorList>
            <person name="Sun Z."/>
            <person name="Harris H.M."/>
            <person name="McCann A."/>
            <person name="Guo C."/>
            <person name="Argimon S."/>
            <person name="Zhang W."/>
            <person name="Yang X."/>
            <person name="Jeffery I.B."/>
            <person name="Cooney J.C."/>
            <person name="Kagawa T.F."/>
            <person name="Liu W."/>
            <person name="Song Y."/>
            <person name="Salvetti E."/>
            <person name="Wrobel A."/>
            <person name="Rasinkangas P."/>
            <person name="Parkhill J."/>
            <person name="Rea M.C."/>
            <person name="O'Sullivan O."/>
            <person name="Ritari J."/>
            <person name="Douillard F.P."/>
            <person name="Paul Ross R."/>
            <person name="Yang R."/>
            <person name="Briner A.E."/>
            <person name="Felis G.E."/>
            <person name="de Vos W.M."/>
            <person name="Barrangou R."/>
            <person name="Klaenhammer T.R."/>
            <person name="Caufield P.W."/>
            <person name="Cui Y."/>
            <person name="Zhang H."/>
            <person name="O'Toole P.W."/>
        </authorList>
    </citation>
    <scope>NUCLEOTIDE SEQUENCE [LARGE SCALE GENOMIC DNA]</scope>
    <source>
        <strain evidence="13 14">DSM 8475</strain>
    </source>
</reference>
<comment type="pathway">
    <text evidence="1 11">Purine metabolism; IMP biosynthesis via de novo pathway; 5-amino-1-(5-phospho-D-ribosyl)imidazole-4-carboxamide from 5-amino-1-(5-phospho-D-ribosyl)imidazole-4-carboxylate: step 1/2.</text>
</comment>
<organism evidence="13 14">
    <name type="scientific">Limosilactobacillus pontis DSM 8475</name>
    <dbReference type="NCBI Taxonomy" id="1423794"/>
    <lineage>
        <taxon>Bacteria</taxon>
        <taxon>Bacillati</taxon>
        <taxon>Bacillota</taxon>
        <taxon>Bacilli</taxon>
        <taxon>Lactobacillales</taxon>
        <taxon>Lactobacillaceae</taxon>
        <taxon>Limosilactobacillus</taxon>
    </lineage>
</organism>
<dbReference type="GO" id="GO:0005524">
    <property type="term" value="F:ATP binding"/>
    <property type="evidence" value="ECO:0007669"/>
    <property type="project" value="UniProtKB-KW"/>
</dbReference>
<comment type="caution">
    <text evidence="13">The sequence shown here is derived from an EMBL/GenBank/DDBJ whole genome shotgun (WGS) entry which is preliminary data.</text>
</comment>
<dbReference type="CDD" id="cd01415">
    <property type="entry name" value="SAICAR_synt_PurC"/>
    <property type="match status" value="1"/>
</dbReference>
<evidence type="ECO:0000256" key="6">
    <source>
        <dbReference type="ARBA" id="ARBA00022741"/>
    </source>
</evidence>
<dbReference type="InterPro" id="IPR050089">
    <property type="entry name" value="SAICAR_synthetase"/>
</dbReference>
<sequence length="239" mass="27251">MEKLLYTGKAKQMWQTDDPDVLRVVYMDQATALNGKQKDHFTGKGAAAKAISDLVFRYLIDHGIQTHFIKQVSPTADLVKKCQMFPLEFVTRNVIAGHFASRYGLDEGQVLDEPVEETFYKSDQLDDPFINESATIALEIASHADLAKMWGLCREVNGLLKPLFEKAGMRLVDFKLEFGRLSDGQIVLADEFSPDNCRLWDLETDQHLDKDVYRRKLADLTQTYDEVLDRLQGVLTEED</sequence>
<dbReference type="NCBIfam" id="TIGR00081">
    <property type="entry name" value="purC"/>
    <property type="match status" value="1"/>
</dbReference>
<proteinExistence type="inferred from homology"/>
<gene>
    <name evidence="11" type="primary">purC</name>
    <name evidence="13" type="ORF">FD34_GL001436</name>
</gene>
<evidence type="ECO:0000256" key="1">
    <source>
        <dbReference type="ARBA" id="ARBA00004672"/>
    </source>
</evidence>
<comment type="similarity">
    <text evidence="2 11">Belongs to the SAICAR synthetase family.</text>
</comment>
<comment type="catalytic activity">
    <reaction evidence="10 11">
        <text>5-amino-1-(5-phospho-D-ribosyl)imidazole-4-carboxylate + L-aspartate + ATP = (2S)-2-[5-amino-1-(5-phospho-beta-D-ribosyl)imidazole-4-carboxamido]succinate + ADP + phosphate + 2 H(+)</text>
        <dbReference type="Rhea" id="RHEA:22628"/>
        <dbReference type="ChEBI" id="CHEBI:15378"/>
        <dbReference type="ChEBI" id="CHEBI:29991"/>
        <dbReference type="ChEBI" id="CHEBI:30616"/>
        <dbReference type="ChEBI" id="CHEBI:43474"/>
        <dbReference type="ChEBI" id="CHEBI:58443"/>
        <dbReference type="ChEBI" id="CHEBI:77657"/>
        <dbReference type="ChEBI" id="CHEBI:456216"/>
        <dbReference type="EC" id="6.3.2.6"/>
    </reaction>
</comment>
<keyword evidence="5 11" id="KW-0436">Ligase</keyword>
<dbReference type="Pfam" id="PF01259">
    <property type="entry name" value="SAICAR_synt"/>
    <property type="match status" value="1"/>
</dbReference>
<keyword evidence="8 11" id="KW-0067">ATP-binding</keyword>
<protein>
    <recommendedName>
        <fullName evidence="4 11">Phosphoribosylaminoimidazole-succinocarboxamide synthase</fullName>
        <ecNumber evidence="3 11">6.3.2.6</ecNumber>
    </recommendedName>
    <alternativeName>
        <fullName evidence="9 11">SAICAR synthetase</fullName>
    </alternativeName>
</protein>
<dbReference type="GeneID" id="87978086"/>
<dbReference type="AlphaFoldDB" id="A0A922PV92"/>
<evidence type="ECO:0000256" key="7">
    <source>
        <dbReference type="ARBA" id="ARBA00022755"/>
    </source>
</evidence>
<dbReference type="GO" id="GO:0009236">
    <property type="term" value="P:cobalamin biosynthetic process"/>
    <property type="evidence" value="ECO:0007669"/>
    <property type="project" value="InterPro"/>
</dbReference>
<evidence type="ECO:0000256" key="9">
    <source>
        <dbReference type="ARBA" id="ARBA00030409"/>
    </source>
</evidence>
<dbReference type="HAMAP" id="MF_00137">
    <property type="entry name" value="SAICAR_synth"/>
    <property type="match status" value="1"/>
</dbReference>